<protein>
    <submittedName>
        <fullName evidence="3">Winged helix-turn-helix transcriptional regulator</fullName>
    </submittedName>
</protein>
<dbReference type="AlphaFoldDB" id="A0A935IS04"/>
<name>A0A935IS04_9MICO</name>
<organism evidence="3 6">
    <name type="scientific">Candidatus Phosphoribacter hodrii</name>
    <dbReference type="NCBI Taxonomy" id="2953743"/>
    <lineage>
        <taxon>Bacteria</taxon>
        <taxon>Bacillati</taxon>
        <taxon>Actinomycetota</taxon>
        <taxon>Actinomycetes</taxon>
        <taxon>Micrococcales</taxon>
        <taxon>Dermatophilaceae</taxon>
        <taxon>Candidatus Phosphoribacter</taxon>
    </lineage>
</organism>
<reference evidence="5 6" key="1">
    <citation type="submission" date="2020-10" db="EMBL/GenBank/DDBJ databases">
        <title>Connecting structure to function with the recovery of over 1000 high-quality activated sludge metagenome-assembled genomes encoding full-length rRNA genes using long-read sequencing.</title>
        <authorList>
            <person name="Singleton C.M."/>
            <person name="Petriglieri F."/>
            <person name="Kristensen J.M."/>
            <person name="Kirkegaard R.H."/>
            <person name="Michaelsen T.Y."/>
            <person name="Andersen M.H."/>
            <person name="Karst S.M."/>
            <person name="Dueholm M.S."/>
            <person name="Nielsen P.H."/>
            <person name="Albertsen M."/>
        </authorList>
    </citation>
    <scope>NUCLEOTIDE SEQUENCE [LARGE SCALE GENOMIC DNA]</scope>
    <source>
        <strain evidence="2">AalE_18-Q3-R2-46_BAT3C.188</strain>
        <strain evidence="3">Ega_18-Q3-R5-49_MAXAC.001</strain>
        <strain evidence="4">Ribe_18-Q3-R11-54_MAXAC.001</strain>
    </source>
</reference>
<comment type="caution">
    <text evidence="3">The sequence shown here is derived from an EMBL/GenBank/DDBJ whole genome shotgun (WGS) entry which is preliminary data.</text>
</comment>
<dbReference type="InterPro" id="IPR000835">
    <property type="entry name" value="HTH_MarR-typ"/>
</dbReference>
<evidence type="ECO:0000313" key="4">
    <source>
        <dbReference type="EMBL" id="MBL0004299.1"/>
    </source>
</evidence>
<dbReference type="PRINTS" id="PR00598">
    <property type="entry name" value="HTHMARR"/>
</dbReference>
<dbReference type="GO" id="GO:0006950">
    <property type="term" value="P:response to stress"/>
    <property type="evidence" value="ECO:0007669"/>
    <property type="project" value="TreeGrafter"/>
</dbReference>
<dbReference type="PROSITE" id="PS50995">
    <property type="entry name" value="HTH_MARR_2"/>
    <property type="match status" value="1"/>
</dbReference>
<evidence type="ECO:0000313" key="3">
    <source>
        <dbReference type="EMBL" id="MBK7273981.1"/>
    </source>
</evidence>
<dbReference type="InterPro" id="IPR036388">
    <property type="entry name" value="WH-like_DNA-bd_sf"/>
</dbReference>
<dbReference type="PANTHER" id="PTHR33164:SF89">
    <property type="entry name" value="MARR FAMILY REGULATORY PROTEIN"/>
    <property type="match status" value="1"/>
</dbReference>
<dbReference type="Gene3D" id="1.10.10.10">
    <property type="entry name" value="Winged helix-like DNA-binding domain superfamily/Winged helix DNA-binding domain"/>
    <property type="match status" value="1"/>
</dbReference>
<gene>
    <name evidence="2" type="ORF">IPF40_11965</name>
    <name evidence="3" type="ORF">IPI13_12700</name>
    <name evidence="4" type="ORF">IPP00_10040</name>
</gene>
<dbReference type="Proteomes" id="UP000886632">
    <property type="component" value="Unassembled WGS sequence"/>
</dbReference>
<dbReference type="Pfam" id="PF12802">
    <property type="entry name" value="MarR_2"/>
    <property type="match status" value="1"/>
</dbReference>
<dbReference type="GO" id="GO:0003700">
    <property type="term" value="F:DNA-binding transcription factor activity"/>
    <property type="evidence" value="ECO:0007669"/>
    <property type="project" value="InterPro"/>
</dbReference>
<evidence type="ECO:0000259" key="1">
    <source>
        <dbReference type="PROSITE" id="PS50995"/>
    </source>
</evidence>
<dbReference type="Proteomes" id="UP000726105">
    <property type="component" value="Unassembled WGS sequence"/>
</dbReference>
<dbReference type="InterPro" id="IPR036390">
    <property type="entry name" value="WH_DNA-bd_sf"/>
</dbReference>
<dbReference type="Proteomes" id="UP000718281">
    <property type="component" value="Unassembled WGS sequence"/>
</dbReference>
<evidence type="ECO:0000313" key="2">
    <source>
        <dbReference type="EMBL" id="MBK6301719.1"/>
    </source>
</evidence>
<dbReference type="SMART" id="SM00347">
    <property type="entry name" value="HTH_MARR"/>
    <property type="match status" value="1"/>
</dbReference>
<evidence type="ECO:0000313" key="6">
    <source>
        <dbReference type="Proteomes" id="UP000726105"/>
    </source>
</evidence>
<dbReference type="SUPFAM" id="SSF46785">
    <property type="entry name" value="Winged helix' DNA-binding domain"/>
    <property type="match status" value="1"/>
</dbReference>
<sequence>MLGEPHDRPRPAASDFVDTVADLTQRRAEGADPETTALVVALLRAGGRHRGLFERRAHDQGGRHLRAFSVLYLVWLYGRLRARDLARLLGMSRQTTSAVLASLESGGLVCRERGEGRDRRLVEVRLTDDGRRTVEREFQAQHDLDGQWLAVLSPAEQRTLRHLLERLATQHPGDNTLVG</sequence>
<evidence type="ECO:0000313" key="5">
    <source>
        <dbReference type="Proteomes" id="UP000718281"/>
    </source>
</evidence>
<accession>A0A935IS04</accession>
<dbReference type="InterPro" id="IPR039422">
    <property type="entry name" value="MarR/SlyA-like"/>
</dbReference>
<dbReference type="EMBL" id="JADJIB010000004">
    <property type="protein sequence ID" value="MBK7273981.1"/>
    <property type="molecule type" value="Genomic_DNA"/>
</dbReference>
<proteinExistence type="predicted"/>
<dbReference type="PANTHER" id="PTHR33164">
    <property type="entry name" value="TRANSCRIPTIONAL REGULATOR, MARR FAMILY"/>
    <property type="match status" value="1"/>
</dbReference>
<feature type="domain" description="HTH marR-type" evidence="1">
    <location>
        <begin position="35"/>
        <end position="169"/>
    </location>
</feature>
<dbReference type="EMBL" id="JADIXZ010000005">
    <property type="protein sequence ID" value="MBK6301719.1"/>
    <property type="molecule type" value="Genomic_DNA"/>
</dbReference>
<dbReference type="EMBL" id="JADKGK010000020">
    <property type="protein sequence ID" value="MBL0004299.1"/>
    <property type="molecule type" value="Genomic_DNA"/>
</dbReference>